<name>X1AZV6_9ZZZZ</name>
<gene>
    <name evidence="1" type="ORF">S01H4_27548</name>
</gene>
<reference evidence="1" key="1">
    <citation type="journal article" date="2014" name="Front. Microbiol.">
        <title>High frequency of phylogenetically diverse reductive dehalogenase-homologous genes in deep subseafloor sedimentary metagenomes.</title>
        <authorList>
            <person name="Kawai M."/>
            <person name="Futagami T."/>
            <person name="Toyoda A."/>
            <person name="Takaki Y."/>
            <person name="Nishi S."/>
            <person name="Hori S."/>
            <person name="Arai W."/>
            <person name="Tsubouchi T."/>
            <person name="Morono Y."/>
            <person name="Uchiyama I."/>
            <person name="Ito T."/>
            <person name="Fujiyama A."/>
            <person name="Inagaki F."/>
            <person name="Takami H."/>
        </authorList>
    </citation>
    <scope>NUCLEOTIDE SEQUENCE</scope>
    <source>
        <strain evidence="1">Expedition CK06-06</strain>
    </source>
</reference>
<dbReference type="AlphaFoldDB" id="X1AZV6"/>
<feature type="non-terminal residue" evidence="1">
    <location>
        <position position="58"/>
    </location>
</feature>
<proteinExistence type="predicted"/>
<accession>X1AZV6</accession>
<evidence type="ECO:0000313" key="1">
    <source>
        <dbReference type="EMBL" id="GAG77613.1"/>
    </source>
</evidence>
<sequence>MYPEKVKVSEYIADIYQRLDNCLYGGTQWNYCPGWNSTRLDGWNRENYSIIDDRGNIR</sequence>
<organism evidence="1">
    <name type="scientific">marine sediment metagenome</name>
    <dbReference type="NCBI Taxonomy" id="412755"/>
    <lineage>
        <taxon>unclassified sequences</taxon>
        <taxon>metagenomes</taxon>
        <taxon>ecological metagenomes</taxon>
    </lineage>
</organism>
<dbReference type="EMBL" id="BART01013485">
    <property type="protein sequence ID" value="GAG77613.1"/>
    <property type="molecule type" value="Genomic_DNA"/>
</dbReference>
<comment type="caution">
    <text evidence="1">The sequence shown here is derived from an EMBL/GenBank/DDBJ whole genome shotgun (WGS) entry which is preliminary data.</text>
</comment>
<protein>
    <submittedName>
        <fullName evidence="1">Uncharacterized protein</fullName>
    </submittedName>
</protein>